<accession>A0A7C9DNE8</accession>
<reference evidence="4" key="2">
    <citation type="submission" date="2020-07" db="EMBL/GenBank/DDBJ databases">
        <authorList>
            <person name="Vera ALvarez R."/>
            <person name="Arias-Moreno D.M."/>
            <person name="Jimenez-Jacinto V."/>
            <person name="Jimenez-Bremont J.F."/>
            <person name="Swaminathan K."/>
            <person name="Moose S.P."/>
            <person name="Guerrero-Gonzalez M.L."/>
            <person name="Marino-Ramirez L."/>
            <person name="Landsman D."/>
            <person name="Rodriguez-Kessler M."/>
            <person name="Delgado-Sanchez P."/>
        </authorList>
    </citation>
    <scope>NUCLEOTIDE SEQUENCE</scope>
    <source>
        <tissue evidence="4">Cladode</tissue>
    </source>
</reference>
<comment type="similarity">
    <text evidence="1 3">Belongs to the UPP synthase family.</text>
</comment>
<dbReference type="EMBL" id="GISG01136556">
    <property type="protein sequence ID" value="MBA4644105.1"/>
    <property type="molecule type" value="Transcribed_RNA"/>
</dbReference>
<evidence type="ECO:0000313" key="4">
    <source>
        <dbReference type="EMBL" id="MBA4644105.1"/>
    </source>
</evidence>
<dbReference type="InterPro" id="IPR036424">
    <property type="entry name" value="UPP_synth-like_sf"/>
</dbReference>
<dbReference type="GO" id="GO:0016094">
    <property type="term" value="P:polyprenol biosynthetic process"/>
    <property type="evidence" value="ECO:0007669"/>
    <property type="project" value="TreeGrafter"/>
</dbReference>
<dbReference type="InterPro" id="IPR001441">
    <property type="entry name" value="UPP_synth-like"/>
</dbReference>
<dbReference type="GO" id="GO:0005783">
    <property type="term" value="C:endoplasmic reticulum"/>
    <property type="evidence" value="ECO:0007669"/>
    <property type="project" value="TreeGrafter"/>
</dbReference>
<reference evidence="4" key="1">
    <citation type="journal article" date="2013" name="J. Plant Res.">
        <title>Effect of fungi and light on seed germination of three Opuntia species from semiarid lands of central Mexico.</title>
        <authorList>
            <person name="Delgado-Sanchez P."/>
            <person name="Jimenez-Bremont J.F."/>
            <person name="Guerrero-Gonzalez Mde L."/>
            <person name="Flores J."/>
        </authorList>
    </citation>
    <scope>NUCLEOTIDE SEQUENCE</scope>
    <source>
        <tissue evidence="4">Cladode</tissue>
    </source>
</reference>
<keyword evidence="2 3" id="KW-0808">Transferase</keyword>
<dbReference type="PANTHER" id="PTHR10291:SF43">
    <property type="entry name" value="DEHYDRODOLICHYL DIPHOSPHATE SYNTHASE COMPLEX SUBUNIT DHDDS"/>
    <property type="match status" value="1"/>
</dbReference>
<proteinExistence type="inferred from homology"/>
<dbReference type="EC" id="2.5.1.-" evidence="3"/>
<dbReference type="NCBIfam" id="TIGR00055">
    <property type="entry name" value="uppS"/>
    <property type="match status" value="1"/>
</dbReference>
<dbReference type="GO" id="GO:0045547">
    <property type="term" value="F:ditrans,polycis-polyprenyl diphosphate synthase [(2E,6E)-farnesyl diphosphate specific] activity"/>
    <property type="evidence" value="ECO:0007669"/>
    <property type="project" value="TreeGrafter"/>
</dbReference>
<evidence type="ECO:0000256" key="1">
    <source>
        <dbReference type="ARBA" id="ARBA00005432"/>
    </source>
</evidence>
<dbReference type="HAMAP" id="MF_01139">
    <property type="entry name" value="ISPT"/>
    <property type="match status" value="1"/>
</dbReference>
<evidence type="ECO:0000256" key="2">
    <source>
        <dbReference type="ARBA" id="ARBA00022679"/>
    </source>
</evidence>
<name>A0A7C9DNE8_OPUST</name>
<dbReference type="Gene3D" id="3.40.1180.10">
    <property type="entry name" value="Decaprenyl diphosphate synthase-like"/>
    <property type="match status" value="1"/>
</dbReference>
<dbReference type="SUPFAM" id="SSF64005">
    <property type="entry name" value="Undecaprenyl diphosphate synthase"/>
    <property type="match status" value="1"/>
</dbReference>
<protein>
    <recommendedName>
        <fullName evidence="3">Alkyl transferase</fullName>
        <ecNumber evidence="3">2.5.1.-</ecNumber>
    </recommendedName>
</protein>
<dbReference type="PANTHER" id="PTHR10291">
    <property type="entry name" value="DEHYDRODOLICHYL DIPHOSPHATE SYNTHASE FAMILY MEMBER"/>
    <property type="match status" value="1"/>
</dbReference>
<evidence type="ECO:0000256" key="3">
    <source>
        <dbReference type="RuleBase" id="RU363018"/>
    </source>
</evidence>
<dbReference type="CDD" id="cd00475">
    <property type="entry name" value="Cis_IPPS"/>
    <property type="match status" value="1"/>
</dbReference>
<sequence length="289" mass="33624">MQVVEVFSGSFIPNSYDKMANQLLRRIYGWLRRFIFHVLSVGPLPNHIAFIMDGNRRYARKKKLPETEGYRIGFFALMSILKYCHELGIKHITIFAFSIDNFRRRPEEVQFIMDLMHEKMQGLLEDGNFAKRYGVRVSFVGNLKLLSEKLRATALKAMEATAENTEIVLKVCMAYTAIDEIVHAVEESCHEKWEKGTQVTGAKLESPNPVIKLREIEKKMYISVAHNPDILIRTSGETRLSNFILWQTQSCLLYSPAALWPELGLRHLVWAVLNFQRHYHYLEKMKKQS</sequence>
<dbReference type="AlphaFoldDB" id="A0A7C9DNE8"/>
<dbReference type="Pfam" id="PF01255">
    <property type="entry name" value="Prenyltransf"/>
    <property type="match status" value="1"/>
</dbReference>
<organism evidence="4">
    <name type="scientific">Opuntia streptacantha</name>
    <name type="common">Prickly pear cactus</name>
    <name type="synonym">Opuntia cardona</name>
    <dbReference type="NCBI Taxonomy" id="393608"/>
    <lineage>
        <taxon>Eukaryota</taxon>
        <taxon>Viridiplantae</taxon>
        <taxon>Streptophyta</taxon>
        <taxon>Embryophyta</taxon>
        <taxon>Tracheophyta</taxon>
        <taxon>Spermatophyta</taxon>
        <taxon>Magnoliopsida</taxon>
        <taxon>eudicotyledons</taxon>
        <taxon>Gunneridae</taxon>
        <taxon>Pentapetalae</taxon>
        <taxon>Caryophyllales</taxon>
        <taxon>Cactineae</taxon>
        <taxon>Cactaceae</taxon>
        <taxon>Opuntioideae</taxon>
        <taxon>Opuntia</taxon>
    </lineage>
</organism>